<evidence type="ECO:0000256" key="1">
    <source>
        <dbReference type="SAM" id="MobiDB-lite"/>
    </source>
</evidence>
<proteinExistence type="predicted"/>
<protein>
    <submittedName>
        <fullName evidence="2">Uncharacterized protein</fullName>
    </submittedName>
</protein>
<feature type="compositionally biased region" description="Low complexity" evidence="1">
    <location>
        <begin position="214"/>
        <end position="223"/>
    </location>
</feature>
<feature type="compositionally biased region" description="Pro residues" evidence="1">
    <location>
        <begin position="224"/>
        <end position="268"/>
    </location>
</feature>
<accession>A0A8A4TT90</accession>
<gene>
    <name evidence="2" type="ORF">J3U87_07290</name>
</gene>
<dbReference type="Proteomes" id="UP000663929">
    <property type="component" value="Chromosome"/>
</dbReference>
<feature type="compositionally biased region" description="Low complexity" evidence="1">
    <location>
        <begin position="269"/>
        <end position="279"/>
    </location>
</feature>
<dbReference type="RefSeq" id="WP_237382371.1">
    <property type="nucleotide sequence ID" value="NZ_CP071793.1"/>
</dbReference>
<dbReference type="AlphaFoldDB" id="A0A8A4TT90"/>
<keyword evidence="3" id="KW-1185">Reference proteome</keyword>
<feature type="region of interest" description="Disordered" evidence="1">
    <location>
        <begin position="209"/>
        <end position="280"/>
    </location>
</feature>
<dbReference type="EMBL" id="CP071793">
    <property type="protein sequence ID" value="QTD52262.1"/>
    <property type="molecule type" value="Genomic_DNA"/>
</dbReference>
<organism evidence="2 3">
    <name type="scientific">Sulfidibacter corallicola</name>
    <dbReference type="NCBI Taxonomy" id="2818388"/>
    <lineage>
        <taxon>Bacteria</taxon>
        <taxon>Pseudomonadati</taxon>
        <taxon>Acidobacteriota</taxon>
        <taxon>Holophagae</taxon>
        <taxon>Acanthopleuribacterales</taxon>
        <taxon>Acanthopleuribacteraceae</taxon>
        <taxon>Sulfidibacter</taxon>
    </lineage>
</organism>
<evidence type="ECO:0000313" key="3">
    <source>
        <dbReference type="Proteomes" id="UP000663929"/>
    </source>
</evidence>
<name>A0A8A4TT90_SULCO</name>
<sequence length="367" mass="39184">MADEQLTGLIQQAQQSIQEKLNQVSLELTKELENFHDVPAASGGGLDGATLLGCVNEFSEAYTQVDLLNALVDSAGKFLPRVILLIRKGTNVHGWAGRGFDGDFMANRLKRVKWQIDVYPELMRVIHQAKPLVSNFSDLSDLSEEISSFDGFTPLKSCFFPLRVKDKVAAVLYGDSGSSSALDGQDIVEVLTYLGGLELTMVTSKLKVPRPGGAPKAKAAPAPQAAPKPAPPKPAPAPAVAAPPKPAPPPKPVAAPAPPKPAPAPAPQPVMAAAPAAPAEDPNIKKAKRVARVLVSDLKLYNEEAVSAAQRSGDLYNRLRDDIDRSFKHYQERVSSLLTPGSPNFFKEELVRQLGNGDAGKLGPLPF</sequence>
<evidence type="ECO:0000313" key="2">
    <source>
        <dbReference type="EMBL" id="QTD52262.1"/>
    </source>
</evidence>
<reference evidence="2" key="1">
    <citation type="submission" date="2021-03" db="EMBL/GenBank/DDBJ databases">
        <title>Acanthopleuribacteraceae sp. M133.</title>
        <authorList>
            <person name="Wang G."/>
        </authorList>
    </citation>
    <scope>NUCLEOTIDE SEQUENCE</scope>
    <source>
        <strain evidence="2">M133</strain>
    </source>
</reference>
<dbReference type="KEGG" id="scor:J3U87_07290"/>